<dbReference type="AlphaFoldDB" id="A0A087BKJ9"/>
<name>A0A087BKJ9_9BIFI</name>
<feature type="compositionally biased region" description="Basic and acidic residues" evidence="6">
    <location>
        <begin position="68"/>
        <end position="77"/>
    </location>
</feature>
<evidence type="ECO:0000313" key="11">
    <source>
        <dbReference type="Proteomes" id="UP000029060"/>
    </source>
</evidence>
<dbReference type="Proteomes" id="UP000029060">
    <property type="component" value="Unassembled WGS sequence"/>
</dbReference>
<evidence type="ECO:0000256" key="5">
    <source>
        <dbReference type="ARBA" id="ARBA00023306"/>
    </source>
</evidence>
<evidence type="ECO:0000256" key="7">
    <source>
        <dbReference type="SAM" id="Phobius"/>
    </source>
</evidence>
<feature type="compositionally biased region" description="Polar residues" evidence="6">
    <location>
        <begin position="140"/>
        <end position="167"/>
    </location>
</feature>
<feature type="compositionally biased region" description="Low complexity" evidence="6">
    <location>
        <begin position="100"/>
        <end position="122"/>
    </location>
</feature>
<feature type="domain" description="Cell division protein FtsQ/DivIB C-terminal" evidence="8">
    <location>
        <begin position="357"/>
        <end position="473"/>
    </location>
</feature>
<evidence type="ECO:0000259" key="8">
    <source>
        <dbReference type="Pfam" id="PF03799"/>
    </source>
</evidence>
<dbReference type="PANTHER" id="PTHR37820">
    <property type="entry name" value="CELL DIVISION PROTEIN DIVIB"/>
    <property type="match status" value="1"/>
</dbReference>
<proteinExistence type="predicted"/>
<feature type="compositionally biased region" description="Polar residues" evidence="6">
    <location>
        <begin position="82"/>
        <end position="99"/>
    </location>
</feature>
<dbReference type="GO" id="GO:0005886">
    <property type="term" value="C:plasma membrane"/>
    <property type="evidence" value="ECO:0007669"/>
    <property type="project" value="TreeGrafter"/>
</dbReference>
<keyword evidence="1" id="KW-1003">Cell membrane</keyword>
<feature type="compositionally biased region" description="Gly residues" evidence="6">
    <location>
        <begin position="168"/>
        <end position="179"/>
    </location>
</feature>
<reference evidence="10 11" key="1">
    <citation type="submission" date="2014-03" db="EMBL/GenBank/DDBJ databases">
        <title>Genomics of Bifidobacteria.</title>
        <authorList>
            <person name="Ventura M."/>
            <person name="Milani C."/>
            <person name="Lugli G.A."/>
        </authorList>
    </citation>
    <scope>NUCLEOTIDE SEQUENCE [LARGE SCALE GENOMIC DNA]</scope>
    <source>
        <strain evidence="10 11">LMG 11341</strain>
    </source>
</reference>
<dbReference type="RefSeq" id="WP_073117575.1">
    <property type="nucleotide sequence ID" value="NZ_CADAXU010000004.1"/>
</dbReference>
<dbReference type="eggNOG" id="COG1589">
    <property type="taxonomic scope" value="Bacteria"/>
</dbReference>
<protein>
    <submittedName>
        <fullName evidence="10">FtsQ-type superfamily POTRA domain protein</fullName>
    </submittedName>
</protein>
<sequence>MAGRVVRSGPDHQGRKPRTLSGKSDPVRGSGSGGGAGRNAAGTGNAGRTSVGSAGKAGRKTGNGSDIAGRRKPESKHPIKPSTRTQLRRTSASGARQHTNAASRNVSSRNVSSRNSAARNASGVNTPSKAVNKPRKHTPYKSTPNSTPTRNGRSNVSAQAGQRRNVTSGGGAVRGVAGGGRRAASSAYGMVAATPSTSAPGSFVDARKLASEDLVAKTLRESAGTFGMAARPKIVDFTARAKERKRVSAHIIIVRVAIVTLTVLLVIGLGWLLLFSPLLRLDSGQIGIRGLNSWVSETEVRDLVNEQAGRSLLLVDTAKIASQSKNIPGVSDAEITKDFPHGLVLSLTTQRPAAILKTSKGGIAAVDSDYRVMHVISKDGAAEIPTVEVGDIETSVKNRSVKEAVKILDALPESLRKQITKVTAKTQDSVTTELNNGEHSVVWGDSSDIELKKADVDKILSDPNVIGDKTQVDVSSPYHPVLR</sequence>
<evidence type="ECO:0000256" key="3">
    <source>
        <dbReference type="ARBA" id="ARBA00022692"/>
    </source>
</evidence>
<organism evidence="10 11">
    <name type="scientific">Bifidobacterium merycicum</name>
    <dbReference type="NCBI Taxonomy" id="78345"/>
    <lineage>
        <taxon>Bacteria</taxon>
        <taxon>Bacillati</taxon>
        <taxon>Actinomycetota</taxon>
        <taxon>Actinomycetes</taxon>
        <taxon>Bifidobacteriales</taxon>
        <taxon>Bifidobacteriaceae</taxon>
        <taxon>Bifidobacterium</taxon>
    </lineage>
</organism>
<dbReference type="InterPro" id="IPR050487">
    <property type="entry name" value="FtsQ_DivIB"/>
</dbReference>
<dbReference type="InterPro" id="IPR013685">
    <property type="entry name" value="POTRA_FtsQ_type"/>
</dbReference>
<dbReference type="Pfam" id="PF03799">
    <property type="entry name" value="FtsQ_DivIB_C"/>
    <property type="match status" value="1"/>
</dbReference>
<keyword evidence="11" id="KW-1185">Reference proteome</keyword>
<gene>
    <name evidence="10" type="ORF">BMERY_1057</name>
</gene>
<dbReference type="InterPro" id="IPR005548">
    <property type="entry name" value="Cell_div_FtsQ/DivIB_C"/>
</dbReference>
<evidence type="ECO:0000313" key="10">
    <source>
        <dbReference type="EMBL" id="KFI71549.1"/>
    </source>
</evidence>
<feature type="transmembrane region" description="Helical" evidence="7">
    <location>
        <begin position="252"/>
        <end position="274"/>
    </location>
</feature>
<keyword evidence="3 7" id="KW-0812">Transmembrane</keyword>
<accession>A0A087BKJ9</accession>
<dbReference type="GO" id="GO:0051301">
    <property type="term" value="P:cell division"/>
    <property type="evidence" value="ECO:0007669"/>
    <property type="project" value="UniProtKB-KW"/>
</dbReference>
<evidence type="ECO:0000256" key="1">
    <source>
        <dbReference type="ARBA" id="ARBA00022475"/>
    </source>
</evidence>
<evidence type="ECO:0000256" key="4">
    <source>
        <dbReference type="ARBA" id="ARBA00022989"/>
    </source>
</evidence>
<dbReference type="Gene3D" id="3.10.20.310">
    <property type="entry name" value="membrane protein fhac"/>
    <property type="match status" value="1"/>
</dbReference>
<evidence type="ECO:0000256" key="6">
    <source>
        <dbReference type="SAM" id="MobiDB-lite"/>
    </source>
</evidence>
<evidence type="ECO:0000256" key="2">
    <source>
        <dbReference type="ARBA" id="ARBA00022618"/>
    </source>
</evidence>
<dbReference type="PANTHER" id="PTHR37820:SF1">
    <property type="entry name" value="CELL DIVISION PROTEIN FTSQ"/>
    <property type="match status" value="1"/>
</dbReference>
<keyword evidence="7" id="KW-0472">Membrane</keyword>
<dbReference type="EMBL" id="JGZC01000001">
    <property type="protein sequence ID" value="KFI71549.1"/>
    <property type="molecule type" value="Genomic_DNA"/>
</dbReference>
<keyword evidence="2" id="KW-0132">Cell division</keyword>
<evidence type="ECO:0000259" key="9">
    <source>
        <dbReference type="Pfam" id="PF08478"/>
    </source>
</evidence>
<feature type="compositionally biased region" description="Low complexity" evidence="6">
    <location>
        <begin position="38"/>
        <end position="50"/>
    </location>
</feature>
<feature type="region of interest" description="Disordered" evidence="6">
    <location>
        <begin position="1"/>
        <end position="179"/>
    </location>
</feature>
<comment type="caution">
    <text evidence="10">The sequence shown here is derived from an EMBL/GenBank/DDBJ whole genome shotgun (WGS) entry which is preliminary data.</text>
</comment>
<dbReference type="Pfam" id="PF08478">
    <property type="entry name" value="POTRA_1"/>
    <property type="match status" value="1"/>
</dbReference>
<feature type="domain" description="POTRA" evidence="9">
    <location>
        <begin position="285"/>
        <end position="347"/>
    </location>
</feature>
<keyword evidence="4 7" id="KW-1133">Transmembrane helix</keyword>
<keyword evidence="5" id="KW-0131">Cell cycle</keyword>
<dbReference type="STRING" id="78345.BMERY_1057"/>
<dbReference type="OrthoDB" id="3238713at2"/>